<dbReference type="InterPro" id="IPR002901">
    <property type="entry name" value="MGlyc_endo_b_GlcNAc-like_dom"/>
</dbReference>
<dbReference type="Proteomes" id="UP001597601">
    <property type="component" value="Unassembled WGS sequence"/>
</dbReference>
<keyword evidence="5" id="KW-1185">Reference proteome</keyword>
<organism evidence="4 5">
    <name type="scientific">Mucilaginibacter antarcticus</name>
    <dbReference type="NCBI Taxonomy" id="1855725"/>
    <lineage>
        <taxon>Bacteria</taxon>
        <taxon>Pseudomonadati</taxon>
        <taxon>Bacteroidota</taxon>
        <taxon>Sphingobacteriia</taxon>
        <taxon>Sphingobacteriales</taxon>
        <taxon>Sphingobacteriaceae</taxon>
        <taxon>Mucilaginibacter</taxon>
    </lineage>
</organism>
<evidence type="ECO:0000313" key="4">
    <source>
        <dbReference type="EMBL" id="MFD2863470.1"/>
    </source>
</evidence>
<protein>
    <submittedName>
        <fullName evidence="4">Glucosaminidase domain-containing protein</fullName>
    </submittedName>
</protein>
<dbReference type="SMART" id="SM00047">
    <property type="entry name" value="LYZ2"/>
    <property type="match status" value="1"/>
</dbReference>
<accession>A0ABW5XID5</accession>
<evidence type="ECO:0000259" key="3">
    <source>
        <dbReference type="SMART" id="SM00047"/>
    </source>
</evidence>
<dbReference type="Pfam" id="PF01832">
    <property type="entry name" value="Glucosaminidase"/>
    <property type="match status" value="1"/>
</dbReference>
<evidence type="ECO:0000256" key="2">
    <source>
        <dbReference type="SAM" id="SignalP"/>
    </source>
</evidence>
<feature type="chain" id="PRO_5046087670" evidence="2">
    <location>
        <begin position="20"/>
        <end position="189"/>
    </location>
</feature>
<dbReference type="EMBL" id="JBHUON010000002">
    <property type="protein sequence ID" value="MFD2863470.1"/>
    <property type="molecule type" value="Genomic_DNA"/>
</dbReference>
<name>A0ABW5XID5_9SPHI</name>
<dbReference type="PANTHER" id="PTHR33308">
    <property type="entry name" value="PEPTIDOGLYCAN HYDROLASE FLGJ"/>
    <property type="match status" value="1"/>
</dbReference>
<reference evidence="5" key="1">
    <citation type="journal article" date="2019" name="Int. J. Syst. Evol. Microbiol.">
        <title>The Global Catalogue of Microorganisms (GCM) 10K type strain sequencing project: providing services to taxonomists for standard genome sequencing and annotation.</title>
        <authorList>
            <consortium name="The Broad Institute Genomics Platform"/>
            <consortium name="The Broad Institute Genome Sequencing Center for Infectious Disease"/>
            <person name="Wu L."/>
            <person name="Ma J."/>
        </authorList>
    </citation>
    <scope>NUCLEOTIDE SEQUENCE [LARGE SCALE GENOMIC DNA]</scope>
    <source>
        <strain evidence="5">KCTC 52232</strain>
    </source>
</reference>
<gene>
    <name evidence="4" type="ORF">ACFSYC_02115</name>
</gene>
<dbReference type="Gene3D" id="1.10.530.10">
    <property type="match status" value="1"/>
</dbReference>
<dbReference type="RefSeq" id="WP_377123024.1">
    <property type="nucleotide sequence ID" value="NZ_JBHUON010000002.1"/>
</dbReference>
<sequence length="189" mass="21231">MKKTLLITTLLISSFAAFAQKNTSQSYIEQFKDNAIAIMHETGIPASIVLGIAMHESANGNSNIAKNLNNQFGFKGGSTTVYYKDKKKITSAYKKYDSILDSFEDFARIISHRQEIGKISDKLTRYDYEKWVKGIQRSGYASSKKWASQVLNIIRRNELDALDQTPSPSWTPRTAEITPSIQSVSPIIK</sequence>
<evidence type="ECO:0000256" key="1">
    <source>
        <dbReference type="ARBA" id="ARBA00022801"/>
    </source>
</evidence>
<keyword evidence="1" id="KW-0378">Hydrolase</keyword>
<dbReference type="InterPro" id="IPR051056">
    <property type="entry name" value="Glycosyl_Hydrolase_73"/>
</dbReference>
<evidence type="ECO:0000313" key="5">
    <source>
        <dbReference type="Proteomes" id="UP001597601"/>
    </source>
</evidence>
<comment type="caution">
    <text evidence="4">The sequence shown here is derived from an EMBL/GenBank/DDBJ whole genome shotgun (WGS) entry which is preliminary data.</text>
</comment>
<keyword evidence="2" id="KW-0732">Signal</keyword>
<feature type="domain" description="Mannosyl-glycoprotein endo-beta-N-acetylglucosamidase-like" evidence="3">
    <location>
        <begin position="17"/>
        <end position="163"/>
    </location>
</feature>
<dbReference type="PANTHER" id="PTHR33308:SF9">
    <property type="entry name" value="PEPTIDOGLYCAN HYDROLASE FLGJ"/>
    <property type="match status" value="1"/>
</dbReference>
<feature type="signal peptide" evidence="2">
    <location>
        <begin position="1"/>
        <end position="19"/>
    </location>
</feature>
<proteinExistence type="predicted"/>